<evidence type="ECO:0000256" key="3">
    <source>
        <dbReference type="ARBA" id="ARBA00022692"/>
    </source>
</evidence>
<sequence length="156" mass="18246">MNYGILILTFFTVVIVAVLGNLLIGKQELSWFEQLKRPKFFNASIKLFLIVGILYYMIVGIILYRALDATNTFVVVLSIVILVLNELWNIAFFKPKSTFNGFMGIVIYLVPCIILFTALLRFDNLSAFLFFLYVLWVLYDLYWTYGLWKLNKSRKK</sequence>
<dbReference type="Proteomes" id="UP000285120">
    <property type="component" value="Unassembled WGS sequence"/>
</dbReference>
<accession>A0A419V8L1</accession>
<dbReference type="InterPro" id="IPR038330">
    <property type="entry name" value="TspO/MBR-related_sf"/>
</dbReference>
<protein>
    <submittedName>
        <fullName evidence="7">TspO/MBR related protein</fullName>
    </submittedName>
</protein>
<evidence type="ECO:0000256" key="5">
    <source>
        <dbReference type="ARBA" id="ARBA00023136"/>
    </source>
</evidence>
<dbReference type="Pfam" id="PF03073">
    <property type="entry name" value="TspO_MBR"/>
    <property type="match status" value="1"/>
</dbReference>
<name>A0A419V8L1_9BACL</name>
<evidence type="ECO:0000313" key="8">
    <source>
        <dbReference type="Proteomes" id="UP000285120"/>
    </source>
</evidence>
<reference evidence="7 8" key="1">
    <citation type="submission" date="2018-09" db="EMBL/GenBank/DDBJ databases">
        <title>Genomic Encyclopedia of Archaeal and Bacterial Type Strains, Phase II (KMG-II): from individual species to whole genera.</title>
        <authorList>
            <person name="Goeker M."/>
        </authorList>
    </citation>
    <scope>NUCLEOTIDE SEQUENCE [LARGE SCALE GENOMIC DNA]</scope>
    <source>
        <strain evidence="7 8">DSM 17008</strain>
    </source>
</reference>
<feature type="transmembrane region" description="Helical" evidence="6">
    <location>
        <begin position="128"/>
        <end position="148"/>
    </location>
</feature>
<evidence type="ECO:0000256" key="4">
    <source>
        <dbReference type="ARBA" id="ARBA00022989"/>
    </source>
</evidence>
<organism evidence="7 8">
    <name type="scientific">Sinobaca qinghaiensis</name>
    <dbReference type="NCBI Taxonomy" id="342944"/>
    <lineage>
        <taxon>Bacteria</taxon>
        <taxon>Bacillati</taxon>
        <taxon>Bacillota</taxon>
        <taxon>Bacilli</taxon>
        <taxon>Bacillales</taxon>
        <taxon>Sporolactobacillaceae</taxon>
        <taxon>Sinobaca</taxon>
    </lineage>
</organism>
<dbReference type="OrthoDB" id="9795496at2"/>
<dbReference type="Gene3D" id="1.20.1260.100">
    <property type="entry name" value="TspO/MBR protein"/>
    <property type="match status" value="1"/>
</dbReference>
<feature type="transmembrane region" description="Helical" evidence="6">
    <location>
        <begin position="6"/>
        <end position="24"/>
    </location>
</feature>
<dbReference type="InterPro" id="IPR004307">
    <property type="entry name" value="TspO_MBR"/>
</dbReference>
<proteinExistence type="inferred from homology"/>
<dbReference type="RefSeq" id="WP_120191858.1">
    <property type="nucleotide sequence ID" value="NZ_RAPK01000006.1"/>
</dbReference>
<evidence type="ECO:0000256" key="1">
    <source>
        <dbReference type="ARBA" id="ARBA00004141"/>
    </source>
</evidence>
<evidence type="ECO:0000256" key="6">
    <source>
        <dbReference type="SAM" id="Phobius"/>
    </source>
</evidence>
<comment type="caution">
    <text evidence="7">The sequence shown here is derived from an EMBL/GenBank/DDBJ whole genome shotgun (WGS) entry which is preliminary data.</text>
</comment>
<comment type="similarity">
    <text evidence="2">Belongs to the TspO/BZRP family.</text>
</comment>
<evidence type="ECO:0000256" key="2">
    <source>
        <dbReference type="ARBA" id="ARBA00007524"/>
    </source>
</evidence>
<keyword evidence="8" id="KW-1185">Reference proteome</keyword>
<evidence type="ECO:0000313" key="7">
    <source>
        <dbReference type="EMBL" id="RKD76456.1"/>
    </source>
</evidence>
<keyword evidence="3 6" id="KW-0812">Transmembrane</keyword>
<keyword evidence="5 6" id="KW-0472">Membrane</keyword>
<dbReference type="GO" id="GO:0016020">
    <property type="term" value="C:membrane"/>
    <property type="evidence" value="ECO:0007669"/>
    <property type="project" value="UniProtKB-SubCell"/>
</dbReference>
<dbReference type="EMBL" id="RAPK01000006">
    <property type="protein sequence ID" value="RKD76456.1"/>
    <property type="molecule type" value="Genomic_DNA"/>
</dbReference>
<gene>
    <name evidence="7" type="ORF">ATL39_0673</name>
</gene>
<feature type="transmembrane region" description="Helical" evidence="6">
    <location>
        <begin position="45"/>
        <end position="67"/>
    </location>
</feature>
<feature type="transmembrane region" description="Helical" evidence="6">
    <location>
        <begin position="105"/>
        <end position="122"/>
    </location>
</feature>
<feature type="transmembrane region" description="Helical" evidence="6">
    <location>
        <begin position="73"/>
        <end position="93"/>
    </location>
</feature>
<comment type="subcellular location">
    <subcellularLocation>
        <location evidence="1">Membrane</location>
        <topology evidence="1">Multi-pass membrane protein</topology>
    </subcellularLocation>
</comment>
<dbReference type="AlphaFoldDB" id="A0A419V8L1"/>
<keyword evidence="4 6" id="KW-1133">Transmembrane helix</keyword>